<evidence type="ECO:0000256" key="7">
    <source>
        <dbReference type="ARBA" id="ARBA00071400"/>
    </source>
</evidence>
<evidence type="ECO:0000256" key="5">
    <source>
        <dbReference type="ARBA" id="ARBA00037300"/>
    </source>
</evidence>
<evidence type="ECO:0000256" key="3">
    <source>
        <dbReference type="ARBA" id="ARBA00022552"/>
    </source>
</evidence>
<reference evidence="10" key="1">
    <citation type="submission" date="2015-12" db="EMBL/GenBank/DDBJ databases">
        <title>De novo transcriptome assembly of four potential Pierce s Disease insect vectors from Arizona vineyards.</title>
        <authorList>
            <person name="Tassone E.E."/>
        </authorList>
    </citation>
    <scope>NUCLEOTIDE SEQUENCE</scope>
</reference>
<keyword evidence="3" id="KW-0698">rRNA processing</keyword>
<feature type="region of interest" description="Disordered" evidence="8">
    <location>
        <begin position="191"/>
        <end position="245"/>
    </location>
</feature>
<proteinExistence type="inferred from homology"/>
<dbReference type="InterPro" id="IPR006984">
    <property type="entry name" value="Fcf1/UTP23"/>
</dbReference>
<evidence type="ECO:0000256" key="8">
    <source>
        <dbReference type="SAM" id="MobiDB-lite"/>
    </source>
</evidence>
<dbReference type="EMBL" id="GEDC01012651">
    <property type="protein sequence ID" value="JAS24647.1"/>
    <property type="molecule type" value="Transcribed_RNA"/>
</dbReference>
<evidence type="ECO:0000256" key="6">
    <source>
        <dbReference type="ARBA" id="ARBA00038503"/>
    </source>
</evidence>
<evidence type="ECO:0000256" key="2">
    <source>
        <dbReference type="ARBA" id="ARBA00022517"/>
    </source>
</evidence>
<dbReference type="GO" id="GO:0006364">
    <property type="term" value="P:rRNA processing"/>
    <property type="evidence" value="ECO:0007669"/>
    <property type="project" value="UniProtKB-KW"/>
</dbReference>
<feature type="compositionally biased region" description="Basic residues" evidence="8">
    <location>
        <begin position="224"/>
        <end position="236"/>
    </location>
</feature>
<protein>
    <recommendedName>
        <fullName evidence="7">rRNA-processing protein UTP23 homolog</fullName>
    </recommendedName>
</protein>
<dbReference type="Gene3D" id="3.40.50.1010">
    <property type="entry name" value="5'-nuclease"/>
    <property type="match status" value="1"/>
</dbReference>
<comment type="function">
    <text evidence="5">Involved in rRNA-processing and ribosome biogenesis.</text>
</comment>
<dbReference type="Pfam" id="PF24779">
    <property type="entry name" value="UTP23_sensor"/>
    <property type="match status" value="1"/>
</dbReference>
<gene>
    <name evidence="10" type="ORF">g.3270</name>
</gene>
<name>A0A1B6DG47_9HEMI</name>
<sequence>MRISRNRKANRYLNFYSNNYGFHKPYQVLVDGTFCFAALKNKVNIKEQIPKYFGADVKFLTTQCVILETEKLGKAVFGAMMIVKQFAVHSCGHEKNPVAGALCLFSMLGEKNHSRYIIATQDRDLQNDVRGIPGTPLLYLHYKTPTIEEPSKITLKDSKDKINERFGVRKQDETTLSNLKRTTLGISEDLKPRRKKHKSGPNPLSCKKKKRKLQINQSNNCEKTKRKRKRIKLPKHVKQELNLNK</sequence>
<evidence type="ECO:0000313" key="10">
    <source>
        <dbReference type="EMBL" id="JAS24647.1"/>
    </source>
</evidence>
<keyword evidence="4" id="KW-0539">Nucleus</keyword>
<keyword evidence="2" id="KW-0690">Ribosome biogenesis</keyword>
<dbReference type="CDD" id="cd09866">
    <property type="entry name" value="PIN_Fcf1-Utp23-H"/>
    <property type="match status" value="1"/>
</dbReference>
<dbReference type="InterPro" id="IPR029060">
    <property type="entry name" value="PIN-like_dom_sf"/>
</dbReference>
<dbReference type="InterPro" id="IPR057776">
    <property type="entry name" value="UTP23_sensor"/>
</dbReference>
<dbReference type="SUPFAM" id="SSF88723">
    <property type="entry name" value="PIN domain-like"/>
    <property type="match status" value="1"/>
</dbReference>
<comment type="subcellular location">
    <subcellularLocation>
        <location evidence="1">Nucleus</location>
        <location evidence="1">Nucleolus</location>
    </subcellularLocation>
</comment>
<evidence type="ECO:0000256" key="1">
    <source>
        <dbReference type="ARBA" id="ARBA00004604"/>
    </source>
</evidence>
<dbReference type="Pfam" id="PF04900">
    <property type="entry name" value="Fcf1"/>
    <property type="match status" value="1"/>
</dbReference>
<organism evidence="10">
    <name type="scientific">Clastoptera arizonana</name>
    <name type="common">Arizona spittle bug</name>
    <dbReference type="NCBI Taxonomy" id="38151"/>
    <lineage>
        <taxon>Eukaryota</taxon>
        <taxon>Metazoa</taxon>
        <taxon>Ecdysozoa</taxon>
        <taxon>Arthropoda</taxon>
        <taxon>Hexapoda</taxon>
        <taxon>Insecta</taxon>
        <taxon>Pterygota</taxon>
        <taxon>Neoptera</taxon>
        <taxon>Paraneoptera</taxon>
        <taxon>Hemiptera</taxon>
        <taxon>Auchenorrhyncha</taxon>
        <taxon>Cercopoidea</taxon>
        <taxon>Clastopteridae</taxon>
        <taxon>Clastoptera</taxon>
    </lineage>
</organism>
<dbReference type="FunFam" id="3.40.50.1010:FF:000006">
    <property type="entry name" value="rRNA-processing protein UTP23 homolog"/>
    <property type="match status" value="1"/>
</dbReference>
<dbReference type="AlphaFoldDB" id="A0A1B6DG47"/>
<dbReference type="PANTHER" id="PTHR12416">
    <property type="entry name" value="RRNA-PROCESSING PROTEIN UTP23 HOMOLOG"/>
    <property type="match status" value="1"/>
</dbReference>
<accession>A0A1B6DG47</accession>
<evidence type="ECO:0000256" key="4">
    <source>
        <dbReference type="ARBA" id="ARBA00023242"/>
    </source>
</evidence>
<dbReference type="GO" id="GO:0032040">
    <property type="term" value="C:small-subunit processome"/>
    <property type="evidence" value="ECO:0007669"/>
    <property type="project" value="InterPro"/>
</dbReference>
<evidence type="ECO:0000259" key="9">
    <source>
        <dbReference type="Pfam" id="PF24779"/>
    </source>
</evidence>
<comment type="similarity">
    <text evidence="6">Belongs to the UTP23/FCF1 family. UTP23 subfamily.</text>
</comment>
<feature type="domain" description="UTP23 sensor motif region" evidence="9">
    <location>
        <begin position="193"/>
        <end position="210"/>
    </location>
</feature>